<dbReference type="Gene3D" id="3.10.129.10">
    <property type="entry name" value="Hotdog Thioesterase"/>
    <property type="match status" value="1"/>
</dbReference>
<evidence type="ECO:0000256" key="1">
    <source>
        <dbReference type="ARBA" id="ARBA00022801"/>
    </source>
</evidence>
<proteinExistence type="predicted"/>
<dbReference type="NCBIfam" id="TIGR02286">
    <property type="entry name" value="PaaD"/>
    <property type="match status" value="1"/>
</dbReference>
<dbReference type="PANTHER" id="PTHR42856">
    <property type="entry name" value="ACYL-COENZYME A THIOESTERASE PAAI"/>
    <property type="match status" value="1"/>
</dbReference>
<dbReference type="RefSeq" id="WP_343919927.1">
    <property type="nucleotide sequence ID" value="NZ_BAAAJT010000002.1"/>
</dbReference>
<organism evidence="3 4">
    <name type="scientific">Nocardioides aestuarii</name>
    <dbReference type="NCBI Taxonomy" id="252231"/>
    <lineage>
        <taxon>Bacteria</taxon>
        <taxon>Bacillati</taxon>
        <taxon>Actinomycetota</taxon>
        <taxon>Actinomycetes</taxon>
        <taxon>Propionibacteriales</taxon>
        <taxon>Nocardioidaceae</taxon>
        <taxon>Nocardioides</taxon>
    </lineage>
</organism>
<dbReference type="InterPro" id="IPR011973">
    <property type="entry name" value="PaaD"/>
</dbReference>
<dbReference type="SUPFAM" id="SSF54637">
    <property type="entry name" value="Thioesterase/thiol ester dehydrase-isomerase"/>
    <property type="match status" value="1"/>
</dbReference>
<name>A0ABW4TQB4_9ACTN</name>
<gene>
    <name evidence="3" type="primary">paaI</name>
    <name evidence="3" type="ORF">ACFSDE_15230</name>
</gene>
<evidence type="ECO:0000313" key="4">
    <source>
        <dbReference type="Proteomes" id="UP001597351"/>
    </source>
</evidence>
<dbReference type="InterPro" id="IPR003736">
    <property type="entry name" value="PAAI_dom"/>
</dbReference>
<dbReference type="Proteomes" id="UP001597351">
    <property type="component" value="Unassembled WGS sequence"/>
</dbReference>
<dbReference type="EMBL" id="JBHUGD010000003">
    <property type="protein sequence ID" value="MFD1948153.1"/>
    <property type="molecule type" value="Genomic_DNA"/>
</dbReference>
<dbReference type="PANTHER" id="PTHR42856:SF1">
    <property type="entry name" value="ACYL-COENZYME A THIOESTERASE PAAI"/>
    <property type="match status" value="1"/>
</dbReference>
<dbReference type="InterPro" id="IPR052723">
    <property type="entry name" value="Acyl-CoA_thioesterase_PaaI"/>
</dbReference>
<dbReference type="InterPro" id="IPR029069">
    <property type="entry name" value="HotDog_dom_sf"/>
</dbReference>
<dbReference type="NCBIfam" id="TIGR00369">
    <property type="entry name" value="unchar_dom_1"/>
    <property type="match status" value="1"/>
</dbReference>
<accession>A0ABW4TQB4</accession>
<sequence>MSLSPEEVARRSAEAMWAGDAASQALGMRILEVGPGRAVLSMTVRDDMVNGHAIGHGGLTFSLADSAFAFACNSYNRTTVAAGAEIRFRRPVRLGDELVATAVERAREGRDGTYDVTVTVGGDVVAEFTGRSREIGGPFWEEGHDARGDDR</sequence>
<dbReference type="InterPro" id="IPR006683">
    <property type="entry name" value="Thioestr_dom"/>
</dbReference>
<comment type="caution">
    <text evidence="3">The sequence shown here is derived from an EMBL/GenBank/DDBJ whole genome shotgun (WGS) entry which is preliminary data.</text>
</comment>
<reference evidence="4" key="1">
    <citation type="journal article" date="2019" name="Int. J. Syst. Evol. Microbiol.">
        <title>The Global Catalogue of Microorganisms (GCM) 10K type strain sequencing project: providing services to taxonomists for standard genome sequencing and annotation.</title>
        <authorList>
            <consortium name="The Broad Institute Genomics Platform"/>
            <consortium name="The Broad Institute Genome Sequencing Center for Infectious Disease"/>
            <person name="Wu L."/>
            <person name="Ma J."/>
        </authorList>
    </citation>
    <scope>NUCLEOTIDE SEQUENCE [LARGE SCALE GENOMIC DNA]</scope>
    <source>
        <strain evidence="4">CGMCC 1.12477</strain>
    </source>
</reference>
<keyword evidence="1 3" id="KW-0378">Hydrolase</keyword>
<protein>
    <submittedName>
        <fullName evidence="3">Hydroxyphenylacetyl-CoA thioesterase PaaI</fullName>
        <ecNumber evidence="3">3.1.2.-</ecNumber>
    </submittedName>
</protein>
<dbReference type="CDD" id="cd03443">
    <property type="entry name" value="PaaI_thioesterase"/>
    <property type="match status" value="1"/>
</dbReference>
<dbReference type="EC" id="3.1.2.-" evidence="3"/>
<evidence type="ECO:0000259" key="2">
    <source>
        <dbReference type="Pfam" id="PF03061"/>
    </source>
</evidence>
<dbReference type="GO" id="GO:0016787">
    <property type="term" value="F:hydrolase activity"/>
    <property type="evidence" value="ECO:0007669"/>
    <property type="project" value="UniProtKB-KW"/>
</dbReference>
<keyword evidence="4" id="KW-1185">Reference proteome</keyword>
<evidence type="ECO:0000313" key="3">
    <source>
        <dbReference type="EMBL" id="MFD1948153.1"/>
    </source>
</evidence>
<feature type="domain" description="Thioesterase" evidence="2">
    <location>
        <begin position="56"/>
        <end position="125"/>
    </location>
</feature>
<dbReference type="Pfam" id="PF03061">
    <property type="entry name" value="4HBT"/>
    <property type="match status" value="1"/>
</dbReference>